<organism evidence="2 3">
    <name type="scientific">Asanoa hainanensis</name>
    <dbReference type="NCBI Taxonomy" id="560556"/>
    <lineage>
        <taxon>Bacteria</taxon>
        <taxon>Bacillati</taxon>
        <taxon>Actinomycetota</taxon>
        <taxon>Actinomycetes</taxon>
        <taxon>Micromonosporales</taxon>
        <taxon>Micromonosporaceae</taxon>
        <taxon>Asanoa</taxon>
    </lineage>
</organism>
<dbReference type="Proteomes" id="UP000198362">
    <property type="component" value="Unassembled WGS sequence"/>
</dbReference>
<name>A0A239M1Y3_9ACTN</name>
<gene>
    <name evidence="2" type="ORF">SAMN05421812_10512</name>
</gene>
<evidence type="ECO:0000256" key="1">
    <source>
        <dbReference type="SAM" id="MobiDB-lite"/>
    </source>
</evidence>
<dbReference type="AlphaFoldDB" id="A0A239M1Y3"/>
<dbReference type="EMBL" id="FZPH01000005">
    <property type="protein sequence ID" value="SNT36093.1"/>
    <property type="molecule type" value="Genomic_DNA"/>
</dbReference>
<keyword evidence="3" id="KW-1185">Reference proteome</keyword>
<evidence type="ECO:0000313" key="3">
    <source>
        <dbReference type="Proteomes" id="UP000198362"/>
    </source>
</evidence>
<proteinExistence type="predicted"/>
<evidence type="ECO:0000313" key="2">
    <source>
        <dbReference type="EMBL" id="SNT36093.1"/>
    </source>
</evidence>
<reference evidence="2 3" key="1">
    <citation type="submission" date="2017-06" db="EMBL/GenBank/DDBJ databases">
        <authorList>
            <person name="Kim H.J."/>
            <person name="Triplett B.A."/>
        </authorList>
    </citation>
    <scope>NUCLEOTIDE SEQUENCE [LARGE SCALE GENOMIC DNA]</scope>
    <source>
        <strain evidence="2 3">CGMCC 4.5593</strain>
    </source>
</reference>
<feature type="compositionally biased region" description="Basic and acidic residues" evidence="1">
    <location>
        <begin position="36"/>
        <end position="75"/>
    </location>
</feature>
<accession>A0A239M1Y3</accession>
<feature type="region of interest" description="Disordered" evidence="1">
    <location>
        <begin position="36"/>
        <end position="93"/>
    </location>
</feature>
<protein>
    <submittedName>
        <fullName evidence="2">Uncharacterized protein</fullName>
    </submittedName>
</protein>
<feature type="compositionally biased region" description="Gly residues" evidence="1">
    <location>
        <begin position="76"/>
        <end position="93"/>
    </location>
</feature>
<sequence length="93" mass="9988">MVTIVSTVGLLLVVGFRSVRRRGRARLSAMEQARRATRELRRENRALRGGRGRGDGEHFWRTKLGRYGDERHGDDGGGGGFSDSGGGSGGGSD</sequence>